<dbReference type="AlphaFoldDB" id="A0A2M6W7J0"/>
<name>A0A2M6W7J0_9BACT</name>
<dbReference type="PANTHER" id="PTHR47618">
    <property type="entry name" value="BIFUNCTIONAL OLIGORIBONUCLEASE AND PAP PHOSPHATASE NRNA"/>
    <property type="match status" value="1"/>
</dbReference>
<dbReference type="Gene3D" id="3.90.1640.10">
    <property type="entry name" value="inorganic pyrophosphatase (n-terminal core)"/>
    <property type="match status" value="1"/>
</dbReference>
<protein>
    <submittedName>
        <fullName evidence="3">Uncharacterized protein</fullName>
    </submittedName>
</protein>
<sequence length="319" mass="35245">MQRIAKQIQQEMEKANKIVIVTHPHPDGDTLGSANALLEHLTNLGHSPTIFCVTPASPRLKFLPNFPQLENNTELFNDRKIDLIVVMDCGDLHYAGIAEFIHNHPATIINIDHHATNENYGHYNMVMKKAAATAEVLYQFFQHNRIRISPSMATALLSGLITDTDNFTNGGTSPDSFTIAGDLVRLGANFNLIYYYTQKEKTINSLKLWGIALARLTKNEKMDLAHTYLTLEDFKKCGAAEEDGDGISNFLNILSNTQIALMLREIPDNKIKGNLRTTGNTVDVSSIARKLGGGGHKKAAGFTADGTIEEVLNRILTLD</sequence>
<dbReference type="InterPro" id="IPR051319">
    <property type="entry name" value="Oligoribo/pAp-PDE_c-di-AMP_PDE"/>
</dbReference>
<evidence type="ECO:0000313" key="3">
    <source>
        <dbReference type="EMBL" id="PIT88740.1"/>
    </source>
</evidence>
<comment type="caution">
    <text evidence="3">The sequence shown here is derived from an EMBL/GenBank/DDBJ whole genome shotgun (WGS) entry which is preliminary data.</text>
</comment>
<evidence type="ECO:0000259" key="2">
    <source>
        <dbReference type="Pfam" id="PF02272"/>
    </source>
</evidence>
<organism evidence="3 4">
    <name type="scientific">Candidatus Magasanikbacteria bacterium CG10_big_fil_rev_8_21_14_0_10_36_32</name>
    <dbReference type="NCBI Taxonomy" id="1974646"/>
    <lineage>
        <taxon>Bacteria</taxon>
        <taxon>Candidatus Magasanikiibacteriota</taxon>
    </lineage>
</organism>
<dbReference type="Pfam" id="PF01368">
    <property type="entry name" value="DHH"/>
    <property type="match status" value="1"/>
</dbReference>
<dbReference type="EMBL" id="PFBV01000002">
    <property type="protein sequence ID" value="PIT88740.1"/>
    <property type="molecule type" value="Genomic_DNA"/>
</dbReference>
<dbReference type="Pfam" id="PF02272">
    <property type="entry name" value="DHHA1"/>
    <property type="match status" value="1"/>
</dbReference>
<dbReference type="InterPro" id="IPR001667">
    <property type="entry name" value="DDH_dom"/>
</dbReference>
<feature type="domain" description="DHHA1" evidence="2">
    <location>
        <begin position="247"/>
        <end position="316"/>
    </location>
</feature>
<dbReference type="InterPro" id="IPR038763">
    <property type="entry name" value="DHH_sf"/>
</dbReference>
<accession>A0A2M6W7J0</accession>
<dbReference type="PANTHER" id="PTHR47618:SF1">
    <property type="entry name" value="BIFUNCTIONAL OLIGORIBONUCLEASE AND PAP PHOSPHATASE NRNA"/>
    <property type="match status" value="1"/>
</dbReference>
<dbReference type="SUPFAM" id="SSF64182">
    <property type="entry name" value="DHH phosphoesterases"/>
    <property type="match status" value="1"/>
</dbReference>
<gene>
    <name evidence="3" type="ORF">COU29_00625</name>
</gene>
<evidence type="ECO:0000259" key="1">
    <source>
        <dbReference type="Pfam" id="PF01368"/>
    </source>
</evidence>
<dbReference type="Gene3D" id="3.10.310.30">
    <property type="match status" value="1"/>
</dbReference>
<proteinExistence type="predicted"/>
<reference evidence="4" key="1">
    <citation type="submission" date="2017-09" db="EMBL/GenBank/DDBJ databases">
        <title>Depth-based differentiation of microbial function through sediment-hosted aquifers and enrichment of novel symbionts in the deep terrestrial subsurface.</title>
        <authorList>
            <person name="Probst A.J."/>
            <person name="Ladd B."/>
            <person name="Jarett J.K."/>
            <person name="Geller-Mcgrath D.E."/>
            <person name="Sieber C.M.K."/>
            <person name="Emerson J.B."/>
            <person name="Anantharaman K."/>
            <person name="Thomas B.C."/>
            <person name="Malmstrom R."/>
            <person name="Stieglmeier M."/>
            <person name="Klingl A."/>
            <person name="Woyke T."/>
            <person name="Ryan C.M."/>
            <person name="Banfield J.F."/>
        </authorList>
    </citation>
    <scope>NUCLEOTIDE SEQUENCE [LARGE SCALE GENOMIC DNA]</scope>
</reference>
<feature type="domain" description="DDH" evidence="1">
    <location>
        <begin position="17"/>
        <end position="159"/>
    </location>
</feature>
<dbReference type="GO" id="GO:0003676">
    <property type="term" value="F:nucleic acid binding"/>
    <property type="evidence" value="ECO:0007669"/>
    <property type="project" value="InterPro"/>
</dbReference>
<dbReference type="Proteomes" id="UP000231426">
    <property type="component" value="Unassembled WGS sequence"/>
</dbReference>
<dbReference type="InterPro" id="IPR003156">
    <property type="entry name" value="DHHA1_dom"/>
</dbReference>
<evidence type="ECO:0000313" key="4">
    <source>
        <dbReference type="Proteomes" id="UP000231426"/>
    </source>
</evidence>